<comment type="subunit">
    <text evidence="9">Forms a complex with SecD. Part of the essential Sec protein translocation apparatus which comprises SecA, SecYEG and auxiliary proteins SecDF. Other proteins may also be involved.</text>
</comment>
<dbReference type="InterPro" id="IPR022646">
    <property type="entry name" value="SecD/SecF_CS"/>
</dbReference>
<dbReference type="InterPro" id="IPR048634">
    <property type="entry name" value="SecD_SecF_C"/>
</dbReference>
<dbReference type="EMBL" id="QLTW01000015">
    <property type="protein sequence ID" value="MBT9144650.1"/>
    <property type="molecule type" value="Genomic_DNA"/>
</dbReference>
<name>A0A9E2BFH7_PSYF1</name>
<dbReference type="GO" id="GO:0065002">
    <property type="term" value="P:intracellular protein transmembrane transport"/>
    <property type="evidence" value="ECO:0007669"/>
    <property type="project" value="UniProtKB-UniRule"/>
</dbReference>
<evidence type="ECO:0000256" key="8">
    <source>
        <dbReference type="ARBA" id="ARBA00023136"/>
    </source>
</evidence>
<dbReference type="Gene3D" id="1.20.1640.10">
    <property type="entry name" value="Multidrug efflux transporter AcrB transmembrane domain"/>
    <property type="match status" value="1"/>
</dbReference>
<keyword evidence="3 9" id="KW-1003">Cell membrane</keyword>
<dbReference type="GO" id="GO:0043952">
    <property type="term" value="P:protein transport by the Sec complex"/>
    <property type="evidence" value="ECO:0007669"/>
    <property type="project" value="UniProtKB-UniRule"/>
</dbReference>
<dbReference type="PANTHER" id="PTHR30081">
    <property type="entry name" value="PROTEIN-EXPORT MEMBRANE PROTEIN SEC"/>
    <property type="match status" value="1"/>
</dbReference>
<dbReference type="Pfam" id="PF02355">
    <property type="entry name" value="SecD_SecF_C"/>
    <property type="match status" value="1"/>
</dbReference>
<evidence type="ECO:0000259" key="11">
    <source>
        <dbReference type="Pfam" id="PF02355"/>
    </source>
</evidence>
<evidence type="ECO:0000256" key="6">
    <source>
        <dbReference type="ARBA" id="ARBA00022989"/>
    </source>
</evidence>
<evidence type="ECO:0000256" key="2">
    <source>
        <dbReference type="ARBA" id="ARBA00022448"/>
    </source>
</evidence>
<reference evidence="12 13" key="1">
    <citation type="journal article" date="2021" name="bioRxiv">
        <title>Unique metabolic strategies in Hadean analogues reveal hints for primordial physiology.</title>
        <authorList>
            <person name="Nobu M.K."/>
            <person name="Nakai R."/>
            <person name="Tamazawa S."/>
            <person name="Mori H."/>
            <person name="Toyoda A."/>
            <person name="Ijiri A."/>
            <person name="Suzuki S."/>
            <person name="Kurokawa K."/>
            <person name="Kamagata Y."/>
            <person name="Tamaki H."/>
        </authorList>
    </citation>
    <scope>NUCLEOTIDE SEQUENCE [LARGE SCALE GENOMIC DNA]</scope>
    <source>
        <strain evidence="12">BS525</strain>
    </source>
</reference>
<evidence type="ECO:0000256" key="9">
    <source>
        <dbReference type="HAMAP-Rule" id="MF_01464"/>
    </source>
</evidence>
<dbReference type="Proteomes" id="UP000811545">
    <property type="component" value="Unassembled WGS sequence"/>
</dbReference>
<evidence type="ECO:0000313" key="12">
    <source>
        <dbReference type="EMBL" id="MBT9144650.1"/>
    </source>
</evidence>
<gene>
    <name evidence="9" type="primary">secF</name>
    <name evidence="12" type="ORF">DDT42_00495</name>
</gene>
<keyword evidence="7 9" id="KW-0811">Translocation</keyword>
<dbReference type="GO" id="GO:0006605">
    <property type="term" value="P:protein targeting"/>
    <property type="evidence" value="ECO:0007669"/>
    <property type="project" value="UniProtKB-UniRule"/>
</dbReference>
<dbReference type="InterPro" id="IPR022813">
    <property type="entry name" value="SecD/SecF_arch_bac"/>
</dbReference>
<feature type="region of interest" description="Disordered" evidence="10">
    <location>
        <begin position="297"/>
        <end position="316"/>
    </location>
</feature>
<dbReference type="Pfam" id="PF07549">
    <property type="entry name" value="Sec_GG"/>
    <property type="match status" value="1"/>
</dbReference>
<dbReference type="HAMAP" id="MF_01464_B">
    <property type="entry name" value="SecF_B"/>
    <property type="match status" value="1"/>
</dbReference>
<evidence type="ECO:0000256" key="4">
    <source>
        <dbReference type="ARBA" id="ARBA00022692"/>
    </source>
</evidence>
<comment type="subcellular location">
    <subcellularLocation>
        <location evidence="1 9">Cell membrane</location>
        <topology evidence="1 9">Multi-pass membrane protein</topology>
    </subcellularLocation>
</comment>
<evidence type="ECO:0000256" key="3">
    <source>
        <dbReference type="ARBA" id="ARBA00022475"/>
    </source>
</evidence>
<feature type="transmembrane region" description="Helical" evidence="9">
    <location>
        <begin position="158"/>
        <end position="179"/>
    </location>
</feature>
<dbReference type="GO" id="GO:0005886">
    <property type="term" value="C:plasma membrane"/>
    <property type="evidence" value="ECO:0007669"/>
    <property type="project" value="UniProtKB-SubCell"/>
</dbReference>
<dbReference type="AlphaFoldDB" id="A0A9E2BFH7"/>
<dbReference type="InterPro" id="IPR022645">
    <property type="entry name" value="SecD/SecF_bac"/>
</dbReference>
<keyword evidence="5 9" id="KW-0653">Protein transport</keyword>
<evidence type="ECO:0000256" key="1">
    <source>
        <dbReference type="ARBA" id="ARBA00004651"/>
    </source>
</evidence>
<organism evidence="12 13">
    <name type="scientific">Psychracetigena formicireducens</name>
    <dbReference type="NCBI Taxonomy" id="2986056"/>
    <lineage>
        <taxon>Bacteria</taxon>
        <taxon>Bacillati</taxon>
        <taxon>Candidatus Lithacetigenota</taxon>
        <taxon>Candidatus Psychracetigena</taxon>
    </lineage>
</organism>
<proteinExistence type="inferred from homology"/>
<dbReference type="InterPro" id="IPR055344">
    <property type="entry name" value="SecD_SecF_C_bact"/>
</dbReference>
<comment type="function">
    <text evidence="9">Part of the Sec protein translocase complex. Interacts with the SecYEG preprotein conducting channel. SecDF uses the proton motive force (PMF) to complete protein translocation after the ATP-dependent function of SecA.</text>
</comment>
<comment type="similarity">
    <text evidence="9">Belongs to the SecD/SecF family. SecF subfamily.</text>
</comment>
<dbReference type="SUPFAM" id="SSF82866">
    <property type="entry name" value="Multidrug efflux transporter AcrB transmembrane domain"/>
    <property type="match status" value="1"/>
</dbReference>
<evidence type="ECO:0000256" key="10">
    <source>
        <dbReference type="SAM" id="MobiDB-lite"/>
    </source>
</evidence>
<dbReference type="NCBIfam" id="TIGR00966">
    <property type="entry name" value="transloc_SecF"/>
    <property type="match status" value="1"/>
</dbReference>
<keyword evidence="6 9" id="KW-1133">Transmembrane helix</keyword>
<keyword evidence="4 9" id="KW-0812">Transmembrane</keyword>
<accession>A0A9E2BFH7</accession>
<dbReference type="GO" id="GO:0015450">
    <property type="term" value="F:protein-transporting ATPase activity"/>
    <property type="evidence" value="ECO:0007669"/>
    <property type="project" value="InterPro"/>
</dbReference>
<feature type="transmembrane region" description="Helical" evidence="9">
    <location>
        <begin position="134"/>
        <end position="151"/>
    </location>
</feature>
<evidence type="ECO:0000256" key="5">
    <source>
        <dbReference type="ARBA" id="ARBA00022927"/>
    </source>
</evidence>
<feature type="domain" description="Protein export membrane protein SecD/SecF C-terminal" evidence="11">
    <location>
        <begin position="105"/>
        <end position="289"/>
    </location>
</feature>
<keyword evidence="2 9" id="KW-0813">Transport</keyword>
<evidence type="ECO:0000313" key="13">
    <source>
        <dbReference type="Proteomes" id="UP000811545"/>
    </source>
</evidence>
<comment type="caution">
    <text evidence="12">The sequence shown here is derived from an EMBL/GenBank/DDBJ whole genome shotgun (WGS) entry which is preliminary data.</text>
</comment>
<keyword evidence="8 9" id="KW-0472">Membrane</keyword>
<sequence length="316" mass="35107">MNLVSRKKLWLFISGIVITLSVLIFFAGWRITGTPLNFGIDFTGGSIIEISLTGDISESQVREKVQGLDLGSVIVQSIPGETAQERHFLIRTPVLSPDKLVELEQEIKDSFVGVTVLRSEMVGPTIGALLRRQAVTALILALVLIMFYIAWRFDIPYAIVTILALIHDVAVTIGAFALFRFEINSSFVAVILTLVGYSVMDSVVVLDRVRENRKLHSGAAFSKIVNMSILQSFRRSINTSVTTLLAVLAIFIFGPVVLRPFSFGLGVGLITGSYSSLFIISMLLVVWQEWREKRPRKAYARKVNEPSKTKSTKRKT</sequence>
<dbReference type="InterPro" id="IPR005665">
    <property type="entry name" value="SecF_bac"/>
</dbReference>
<dbReference type="Gene3D" id="3.30.70.2040">
    <property type="match status" value="1"/>
</dbReference>
<evidence type="ECO:0000256" key="7">
    <source>
        <dbReference type="ARBA" id="ARBA00023010"/>
    </source>
</evidence>
<dbReference type="NCBIfam" id="TIGR00916">
    <property type="entry name" value="2A0604s01"/>
    <property type="match status" value="1"/>
</dbReference>
<feature type="transmembrane region" description="Helical" evidence="9">
    <location>
        <begin position="9"/>
        <end position="29"/>
    </location>
</feature>
<dbReference type="PRINTS" id="PR01755">
    <property type="entry name" value="SECFTRNLCASE"/>
</dbReference>
<dbReference type="PANTHER" id="PTHR30081:SF8">
    <property type="entry name" value="PROTEIN TRANSLOCASE SUBUNIT SECF"/>
    <property type="match status" value="1"/>
</dbReference>
<protein>
    <recommendedName>
        <fullName evidence="9">Protein-export membrane protein SecF</fullName>
    </recommendedName>
</protein>
<feature type="transmembrane region" description="Helical" evidence="9">
    <location>
        <begin position="263"/>
        <end position="287"/>
    </location>
</feature>
<feature type="transmembrane region" description="Helical" evidence="9">
    <location>
        <begin position="185"/>
        <end position="206"/>
    </location>
</feature>
<feature type="transmembrane region" description="Helical" evidence="9">
    <location>
        <begin position="237"/>
        <end position="257"/>
    </location>
</feature>